<dbReference type="PANTHER" id="PTHR18964">
    <property type="entry name" value="ROK (REPRESSOR, ORF, KINASE) FAMILY"/>
    <property type="match status" value="1"/>
</dbReference>
<reference evidence="3" key="1">
    <citation type="journal article" date="2019" name="Int. J. Syst. Evol. Microbiol.">
        <title>The Global Catalogue of Microorganisms (GCM) 10K type strain sequencing project: providing services to taxonomists for standard genome sequencing and annotation.</title>
        <authorList>
            <consortium name="The Broad Institute Genomics Platform"/>
            <consortium name="The Broad Institute Genome Sequencing Center for Infectious Disease"/>
            <person name="Wu L."/>
            <person name="Ma J."/>
        </authorList>
    </citation>
    <scope>NUCLEOTIDE SEQUENCE [LARGE SCALE GENOMIC DNA]</scope>
    <source>
        <strain evidence="3">CGMCC 1.10363</strain>
    </source>
</reference>
<organism evidence="2 3">
    <name type="scientific">Gryllotalpicola reticulitermitis</name>
    <dbReference type="NCBI Taxonomy" id="1184153"/>
    <lineage>
        <taxon>Bacteria</taxon>
        <taxon>Bacillati</taxon>
        <taxon>Actinomycetota</taxon>
        <taxon>Actinomycetes</taxon>
        <taxon>Micrococcales</taxon>
        <taxon>Microbacteriaceae</taxon>
        <taxon>Gryllotalpicola</taxon>
    </lineage>
</organism>
<keyword evidence="3" id="KW-1185">Reference proteome</keyword>
<evidence type="ECO:0000256" key="1">
    <source>
        <dbReference type="ARBA" id="ARBA00006479"/>
    </source>
</evidence>
<dbReference type="EMBL" id="JBHSCN010000004">
    <property type="protein sequence ID" value="MFC4242953.1"/>
    <property type="molecule type" value="Genomic_DNA"/>
</dbReference>
<dbReference type="SUPFAM" id="SSF53067">
    <property type="entry name" value="Actin-like ATPase domain"/>
    <property type="match status" value="1"/>
</dbReference>
<protein>
    <submittedName>
        <fullName evidence="2">ROK family protein</fullName>
    </submittedName>
</protein>
<sequence>MLVEGTTERRSNMGRPSEMLRIASGGHHFLGVKLTGDALYASGTDLRADVVKTKEVPLRSHDVDDVVSQIAAVAAEFSAELPALTAIGLSLAGVIRKVPAPLTVMESAFLGWNAVPLTELVTAATGLPSFADNDVQALTSAEHLFGSRPGLDSMVLLTVGAGIGCGVISNGRLVEGAHGIPGRVSHLPVDAGGPLCGLGHRGCAASYLVNESIVGALGLPDTRDGYRTALERAHAGEPAAVRVVADAGTALGVIIGTVANMNDPQKILVTGEGLPLYNIATRQVREGIARVYEDDPAYIDLEVQPFDFDEWARSAAALAIRSMLTETGPKMIGTAQLSAGHSQ</sequence>
<dbReference type="RefSeq" id="WP_390227917.1">
    <property type="nucleotide sequence ID" value="NZ_JBHSCN010000004.1"/>
</dbReference>
<comment type="similarity">
    <text evidence="1">Belongs to the ROK (NagC/XylR) family.</text>
</comment>
<dbReference type="PANTHER" id="PTHR18964:SF149">
    <property type="entry name" value="BIFUNCTIONAL UDP-N-ACETYLGLUCOSAMINE 2-EPIMERASE_N-ACETYLMANNOSAMINE KINASE"/>
    <property type="match status" value="1"/>
</dbReference>
<dbReference type="Proteomes" id="UP001595900">
    <property type="component" value="Unassembled WGS sequence"/>
</dbReference>
<gene>
    <name evidence="2" type="ORF">ACFOYW_06185</name>
</gene>
<name>A0ABV8Q5T3_9MICO</name>
<dbReference type="Pfam" id="PF00480">
    <property type="entry name" value="ROK"/>
    <property type="match status" value="1"/>
</dbReference>
<evidence type="ECO:0000313" key="3">
    <source>
        <dbReference type="Proteomes" id="UP001595900"/>
    </source>
</evidence>
<evidence type="ECO:0000313" key="2">
    <source>
        <dbReference type="EMBL" id="MFC4242953.1"/>
    </source>
</evidence>
<dbReference type="InterPro" id="IPR043129">
    <property type="entry name" value="ATPase_NBD"/>
</dbReference>
<comment type="caution">
    <text evidence="2">The sequence shown here is derived from an EMBL/GenBank/DDBJ whole genome shotgun (WGS) entry which is preliminary data.</text>
</comment>
<dbReference type="Gene3D" id="3.30.420.40">
    <property type="match status" value="2"/>
</dbReference>
<dbReference type="InterPro" id="IPR000600">
    <property type="entry name" value="ROK"/>
</dbReference>
<accession>A0ABV8Q5T3</accession>
<proteinExistence type="inferred from homology"/>